<dbReference type="Proteomes" id="UP000327013">
    <property type="component" value="Chromosome 2"/>
</dbReference>
<dbReference type="InterPro" id="IPR042885">
    <property type="entry name" value="HIPP47/16"/>
</dbReference>
<organism evidence="3 4">
    <name type="scientific">Carpinus fangiana</name>
    <dbReference type="NCBI Taxonomy" id="176857"/>
    <lineage>
        <taxon>Eukaryota</taxon>
        <taxon>Viridiplantae</taxon>
        <taxon>Streptophyta</taxon>
        <taxon>Embryophyta</taxon>
        <taxon>Tracheophyta</taxon>
        <taxon>Spermatophyta</taxon>
        <taxon>Magnoliopsida</taxon>
        <taxon>eudicotyledons</taxon>
        <taxon>Gunneridae</taxon>
        <taxon>Pentapetalae</taxon>
        <taxon>rosids</taxon>
        <taxon>fabids</taxon>
        <taxon>Fagales</taxon>
        <taxon>Betulaceae</taxon>
        <taxon>Carpinus</taxon>
    </lineage>
</organism>
<dbReference type="Gene3D" id="3.30.70.100">
    <property type="match status" value="1"/>
</dbReference>
<dbReference type="InterPro" id="IPR006121">
    <property type="entry name" value="HMA_dom"/>
</dbReference>
<dbReference type="GO" id="GO:0046872">
    <property type="term" value="F:metal ion binding"/>
    <property type="evidence" value="ECO:0007669"/>
    <property type="project" value="InterPro"/>
</dbReference>
<dbReference type="InterPro" id="IPR036163">
    <property type="entry name" value="HMA_dom_sf"/>
</dbReference>
<dbReference type="OrthoDB" id="692882at2759"/>
<dbReference type="EMBL" id="CM017322">
    <property type="protein sequence ID" value="KAE8008073.1"/>
    <property type="molecule type" value="Genomic_DNA"/>
</dbReference>
<dbReference type="PANTHER" id="PTHR46932:SF12">
    <property type="entry name" value="HEAVY METAL-ASSOCIATED ISOPRENYLATED PLANT PROTEIN 47"/>
    <property type="match status" value="1"/>
</dbReference>
<evidence type="ECO:0000256" key="1">
    <source>
        <dbReference type="SAM" id="MobiDB-lite"/>
    </source>
</evidence>
<dbReference type="Pfam" id="PF00403">
    <property type="entry name" value="HMA"/>
    <property type="match status" value="1"/>
</dbReference>
<evidence type="ECO:0000313" key="4">
    <source>
        <dbReference type="Proteomes" id="UP000327013"/>
    </source>
</evidence>
<evidence type="ECO:0000313" key="3">
    <source>
        <dbReference type="EMBL" id="KAE8008073.1"/>
    </source>
</evidence>
<dbReference type="PANTHER" id="PTHR46932">
    <property type="entry name" value="HEAVY METAL-ASSOCIATED ISOPRENYLATED PLANT PROTEIN 47"/>
    <property type="match status" value="1"/>
</dbReference>
<evidence type="ECO:0000259" key="2">
    <source>
        <dbReference type="Pfam" id="PF00403"/>
    </source>
</evidence>
<name>A0A5N6QPF0_9ROSI</name>
<sequence>MVKLSNTLLTRLGNLNIFGDEDQGKRLEDRKSSRTTTNPKQTSQCVKATLQKIVMKVQMKCKKCQSKALQVVAEANGVSFVGLGAQDDRVEVIGDGVDALKLVKSLRKKVGRTDIVSLEAMKAS</sequence>
<proteinExistence type="predicted"/>
<keyword evidence="4" id="KW-1185">Reference proteome</keyword>
<protein>
    <recommendedName>
        <fullName evidence="2">HMA domain-containing protein</fullName>
    </recommendedName>
</protein>
<feature type="compositionally biased region" description="Basic and acidic residues" evidence="1">
    <location>
        <begin position="23"/>
        <end position="32"/>
    </location>
</feature>
<dbReference type="SUPFAM" id="SSF55008">
    <property type="entry name" value="HMA, heavy metal-associated domain"/>
    <property type="match status" value="1"/>
</dbReference>
<feature type="domain" description="HMA" evidence="2">
    <location>
        <begin position="54"/>
        <end position="110"/>
    </location>
</feature>
<gene>
    <name evidence="3" type="ORF">FH972_004620</name>
</gene>
<dbReference type="AlphaFoldDB" id="A0A5N6QPF0"/>
<accession>A0A5N6QPF0</accession>
<reference evidence="3 4" key="1">
    <citation type="submission" date="2019-06" db="EMBL/GenBank/DDBJ databases">
        <title>A chromosomal-level reference genome of Carpinus fangiana (Coryloideae, Betulaceae).</title>
        <authorList>
            <person name="Yang X."/>
            <person name="Wang Z."/>
            <person name="Zhang L."/>
            <person name="Hao G."/>
            <person name="Liu J."/>
            <person name="Yang Y."/>
        </authorList>
    </citation>
    <scope>NUCLEOTIDE SEQUENCE [LARGE SCALE GENOMIC DNA]</scope>
    <source>
        <strain evidence="3">Cfa_2016G</strain>
        <tissue evidence="3">Leaf</tissue>
    </source>
</reference>
<feature type="region of interest" description="Disordered" evidence="1">
    <location>
        <begin position="23"/>
        <end position="42"/>
    </location>
</feature>